<name>A0ABY5RI80_HALLR</name>
<dbReference type="EMBL" id="CP078064">
    <property type="protein sequence ID" value="UVE52062.1"/>
    <property type="molecule type" value="Genomic_DNA"/>
</dbReference>
<evidence type="ECO:0000313" key="3">
    <source>
        <dbReference type="EMBL" id="UVE52062.1"/>
    </source>
</evidence>
<keyword evidence="4" id="KW-1185">Reference proteome</keyword>
<feature type="compositionally biased region" description="Basic and acidic residues" evidence="1">
    <location>
        <begin position="1"/>
        <end position="28"/>
    </location>
</feature>
<reference evidence="3" key="1">
    <citation type="submission" date="2021-07" db="EMBL/GenBank/DDBJ databases">
        <title>Studies on halocins as antimicrobial molecules from haloarchaea.</title>
        <authorList>
            <person name="Kumar S."/>
            <person name="Khare S.K."/>
        </authorList>
    </citation>
    <scope>NUCLEOTIDE SEQUENCE</scope>
    <source>
        <strain evidence="3">NCIM 5678</strain>
        <plasmid evidence="3">pHl5678-1</plasmid>
    </source>
</reference>
<evidence type="ECO:0000313" key="4">
    <source>
        <dbReference type="Proteomes" id="UP001058330"/>
    </source>
</evidence>
<organism evidence="3 4">
    <name type="scientific">Haloferax larsenii</name>
    <dbReference type="NCBI Taxonomy" id="302484"/>
    <lineage>
        <taxon>Archaea</taxon>
        <taxon>Methanobacteriati</taxon>
        <taxon>Methanobacteriota</taxon>
        <taxon>Stenosarchaea group</taxon>
        <taxon>Halobacteria</taxon>
        <taxon>Halobacteriales</taxon>
        <taxon>Haloferacaceae</taxon>
        <taxon>Haloferax</taxon>
    </lineage>
</organism>
<proteinExistence type="predicted"/>
<dbReference type="Proteomes" id="UP001058330">
    <property type="component" value="Plasmid pHl5678-1"/>
</dbReference>
<feature type="compositionally biased region" description="Basic and acidic residues" evidence="1">
    <location>
        <begin position="86"/>
        <end position="113"/>
    </location>
</feature>
<feature type="region of interest" description="Disordered" evidence="1">
    <location>
        <begin position="1"/>
        <end position="36"/>
    </location>
</feature>
<dbReference type="GeneID" id="74530708"/>
<evidence type="ECO:0000259" key="2">
    <source>
        <dbReference type="Pfam" id="PF13699"/>
    </source>
</evidence>
<sequence length="516" mass="56600">MGFRTARESTTEAERSSVWNRDEADSSRNRRRRRGPRLSATECENLFGLDMYRDGLEVTVQRLVQNHGAGQVRQWADEGMTVETMGKPRDMRQFRDRQQQRPAEVPKDIERRNAKSVQRSRNAHHEASKAGDAQVPDSVRDVISSPGQQLDSSIQQVIEERMGDNLGDVRIHTGPQAAKACEDINARAFTVGNHIAFNHGEYDPSSAEGQHVLAHELAHVRQQTGGAVSMLPQTGELEIDPDERLEREAEETAKRVMRGGELGIHRMRHSDVHVQRIPEGTAEFYEGVIDAIKRESALTDDDVKRIKDEVAQDVAGTDYAGAKGHDELNVKVLEKAQQKAQQKAEELGAVDKVNKTLAESDLVRGNNESGNIDSLTDGEKSAMDVVHEQAQVEKTLDELDAELSSLLSDENIRLTAAQESEIKSLQQKLAEQFDTPVAELAITWLLDNLTGAATSVTSLSALFAKEMGAAEASTAAGAIVMAVSMGLALFVKTITTDYDVEDDTGAGDSQGDELGK</sequence>
<feature type="domain" description="eCIS core" evidence="2">
    <location>
        <begin position="150"/>
        <end position="226"/>
    </location>
</feature>
<gene>
    <name evidence="3" type="ORF">KU306_17285</name>
</gene>
<protein>
    <submittedName>
        <fullName evidence="3">DUF4157 domain-containing protein</fullName>
    </submittedName>
</protein>
<feature type="region of interest" description="Disordered" evidence="1">
    <location>
        <begin position="85"/>
        <end position="137"/>
    </location>
</feature>
<evidence type="ECO:0000256" key="1">
    <source>
        <dbReference type="SAM" id="MobiDB-lite"/>
    </source>
</evidence>
<accession>A0ABY5RI80</accession>
<dbReference type="InterPro" id="IPR025295">
    <property type="entry name" value="eCIS_core_dom"/>
</dbReference>
<keyword evidence="3" id="KW-0614">Plasmid</keyword>
<geneLocation type="plasmid" evidence="3 4">
    <name>pHl5678-1</name>
</geneLocation>
<dbReference type="RefSeq" id="WP_258303555.1">
    <property type="nucleotide sequence ID" value="NZ_CP078064.1"/>
</dbReference>
<dbReference type="Pfam" id="PF13699">
    <property type="entry name" value="eCIS_core"/>
    <property type="match status" value="1"/>
</dbReference>